<gene>
    <name evidence="1" type="ORF">E2C01_099118</name>
</gene>
<organism evidence="1 2">
    <name type="scientific">Portunus trituberculatus</name>
    <name type="common">Swimming crab</name>
    <name type="synonym">Neptunus trituberculatus</name>
    <dbReference type="NCBI Taxonomy" id="210409"/>
    <lineage>
        <taxon>Eukaryota</taxon>
        <taxon>Metazoa</taxon>
        <taxon>Ecdysozoa</taxon>
        <taxon>Arthropoda</taxon>
        <taxon>Crustacea</taxon>
        <taxon>Multicrustacea</taxon>
        <taxon>Malacostraca</taxon>
        <taxon>Eumalacostraca</taxon>
        <taxon>Eucarida</taxon>
        <taxon>Decapoda</taxon>
        <taxon>Pleocyemata</taxon>
        <taxon>Brachyura</taxon>
        <taxon>Eubrachyura</taxon>
        <taxon>Portunoidea</taxon>
        <taxon>Portunidae</taxon>
        <taxon>Portuninae</taxon>
        <taxon>Portunus</taxon>
    </lineage>
</organism>
<protein>
    <submittedName>
        <fullName evidence="1">Uncharacterized protein</fullName>
    </submittedName>
</protein>
<proteinExistence type="predicted"/>
<reference evidence="1 2" key="1">
    <citation type="submission" date="2019-05" db="EMBL/GenBank/DDBJ databases">
        <title>Another draft genome of Portunus trituberculatus and its Hox gene families provides insights of decapod evolution.</title>
        <authorList>
            <person name="Jeong J.-H."/>
            <person name="Song I."/>
            <person name="Kim S."/>
            <person name="Choi T."/>
            <person name="Kim D."/>
            <person name="Ryu S."/>
            <person name="Kim W."/>
        </authorList>
    </citation>
    <scope>NUCLEOTIDE SEQUENCE [LARGE SCALE GENOMIC DNA]</scope>
    <source>
        <tissue evidence="1">Muscle</tissue>
    </source>
</reference>
<accession>A0A5B7KE18</accession>
<comment type="caution">
    <text evidence="1">The sequence shown here is derived from an EMBL/GenBank/DDBJ whole genome shotgun (WGS) entry which is preliminary data.</text>
</comment>
<name>A0A5B7KE18_PORTR</name>
<keyword evidence="2" id="KW-1185">Reference proteome</keyword>
<evidence type="ECO:0000313" key="2">
    <source>
        <dbReference type="Proteomes" id="UP000324222"/>
    </source>
</evidence>
<dbReference type="Proteomes" id="UP000324222">
    <property type="component" value="Unassembled WGS sequence"/>
</dbReference>
<sequence length="120" mass="13202">MPNIQHIIGSLVIPNVLIDASVSKHKLCIEIKLEKETKSSSQPRSTTAPLHLITATTPHHTNLTLFYEASPVTTFDLTGLRESQHTLLSLARLSFPVSAEINNKQEPTQALTSSFREGNT</sequence>
<evidence type="ECO:0000313" key="1">
    <source>
        <dbReference type="EMBL" id="MPD03478.1"/>
    </source>
</evidence>
<dbReference type="AlphaFoldDB" id="A0A5B7KE18"/>
<dbReference type="EMBL" id="VSRR010136279">
    <property type="protein sequence ID" value="MPD03478.1"/>
    <property type="molecule type" value="Genomic_DNA"/>
</dbReference>